<dbReference type="Gene3D" id="3.10.20.30">
    <property type="match status" value="1"/>
</dbReference>
<keyword evidence="2" id="KW-0411">Iron-sulfur</keyword>
<dbReference type="InterPro" id="IPR006058">
    <property type="entry name" value="2Fe2S_fd_BS"/>
</dbReference>
<evidence type="ECO:0000256" key="2">
    <source>
        <dbReference type="ARBA" id="ARBA00022714"/>
    </source>
</evidence>
<dbReference type="Pfam" id="PF00111">
    <property type="entry name" value="Fer2"/>
    <property type="match status" value="1"/>
</dbReference>
<keyword evidence="2" id="KW-0408">Iron</keyword>
<keyword evidence="6" id="KW-1185">Reference proteome</keyword>
<dbReference type="Gene3D" id="3.40.50.80">
    <property type="entry name" value="Nucleotide-binding domain of ferredoxin-NADP reductase (FNR) module"/>
    <property type="match status" value="1"/>
</dbReference>
<accession>A0A0C4YUR0</accession>
<dbReference type="Pfam" id="PF00970">
    <property type="entry name" value="FAD_binding_6"/>
    <property type="match status" value="1"/>
</dbReference>
<dbReference type="PROSITE" id="PS00197">
    <property type="entry name" value="2FE2S_FER_1"/>
    <property type="match status" value="1"/>
</dbReference>
<dbReference type="InterPro" id="IPR001433">
    <property type="entry name" value="OxRdtase_FAD/NAD-bd"/>
</dbReference>
<dbReference type="PRINTS" id="PR00410">
    <property type="entry name" value="PHEHYDRXLASE"/>
</dbReference>
<gene>
    <name evidence="5" type="ORF">RR42_s2750</name>
</gene>
<dbReference type="GO" id="GO:0016491">
    <property type="term" value="F:oxidoreductase activity"/>
    <property type="evidence" value="ECO:0007669"/>
    <property type="project" value="InterPro"/>
</dbReference>
<proteinExistence type="predicted"/>
<reference evidence="5 6" key="1">
    <citation type="journal article" date="2015" name="Genome Announc.">
        <title>Complete Genome Sequence of Cupriavidus basilensis 4G11, Isolated from the Oak Ridge Field Research Center Site.</title>
        <authorList>
            <person name="Ray J."/>
            <person name="Waters R.J."/>
            <person name="Skerker J.M."/>
            <person name="Kuehl J.V."/>
            <person name="Price M.N."/>
            <person name="Huang J."/>
            <person name="Chakraborty R."/>
            <person name="Arkin A.P."/>
            <person name="Deutschbauer A."/>
        </authorList>
    </citation>
    <scope>NUCLEOTIDE SEQUENCE [LARGE SCALE GENOMIC DNA]</scope>
    <source>
        <strain evidence="5">4G11</strain>
    </source>
</reference>
<dbReference type="SUPFAM" id="SSF52343">
    <property type="entry name" value="Ferredoxin reductase-like, C-terminal NADP-linked domain"/>
    <property type="match status" value="1"/>
</dbReference>
<dbReference type="RefSeq" id="WP_043356437.1">
    <property type="nucleotide sequence ID" value="NZ_CP010537.1"/>
</dbReference>
<dbReference type="InterPro" id="IPR012675">
    <property type="entry name" value="Beta-grasp_dom_sf"/>
</dbReference>
<feature type="domain" description="FAD-binding FR-type" evidence="4">
    <location>
        <begin position="96"/>
        <end position="193"/>
    </location>
</feature>
<evidence type="ECO:0000259" key="3">
    <source>
        <dbReference type="PROSITE" id="PS51085"/>
    </source>
</evidence>
<dbReference type="InterPro" id="IPR008333">
    <property type="entry name" value="Cbr1-like_FAD-bd_dom"/>
</dbReference>
<dbReference type="SUPFAM" id="SSF63380">
    <property type="entry name" value="Riboflavin synthase domain-like"/>
    <property type="match status" value="1"/>
</dbReference>
<dbReference type="EMBL" id="CP010537">
    <property type="protein sequence ID" value="AJG24331.1"/>
    <property type="molecule type" value="Genomic_DNA"/>
</dbReference>
<dbReference type="InterPro" id="IPR050415">
    <property type="entry name" value="MRET"/>
</dbReference>
<evidence type="ECO:0000256" key="1">
    <source>
        <dbReference type="ARBA" id="ARBA00001974"/>
    </source>
</evidence>
<dbReference type="PANTHER" id="PTHR47354:SF5">
    <property type="entry name" value="PROTEIN RFBI"/>
    <property type="match status" value="1"/>
</dbReference>
<dbReference type="OrthoDB" id="9806195at2"/>
<evidence type="ECO:0000259" key="4">
    <source>
        <dbReference type="PROSITE" id="PS51384"/>
    </source>
</evidence>
<dbReference type="CDD" id="cd00207">
    <property type="entry name" value="fer2"/>
    <property type="match status" value="1"/>
</dbReference>
<dbReference type="InterPro" id="IPR039261">
    <property type="entry name" value="FNR_nucleotide-bd"/>
</dbReference>
<dbReference type="Gene3D" id="2.40.30.10">
    <property type="entry name" value="Translation factors"/>
    <property type="match status" value="1"/>
</dbReference>
<dbReference type="SUPFAM" id="SSF54292">
    <property type="entry name" value="2Fe-2S ferredoxin-like"/>
    <property type="match status" value="1"/>
</dbReference>
<evidence type="ECO:0000313" key="6">
    <source>
        <dbReference type="Proteomes" id="UP000031843"/>
    </source>
</evidence>
<dbReference type="InterPro" id="IPR001041">
    <property type="entry name" value="2Fe-2S_ferredoxin-type"/>
</dbReference>
<evidence type="ECO:0000313" key="5">
    <source>
        <dbReference type="EMBL" id="AJG24331.1"/>
    </source>
</evidence>
<dbReference type="Proteomes" id="UP000031843">
    <property type="component" value="Chromosome secondary"/>
</dbReference>
<comment type="cofactor">
    <cofactor evidence="1">
        <name>FAD</name>
        <dbReference type="ChEBI" id="CHEBI:57692"/>
    </cofactor>
</comment>
<sequence>MEVSIHPLDRTLHAQAGDNLLDVLRANQVPISYSCMAGRCGTCRCKVLAGRTQASGPEDSRAPMAAGQSVLACQTTLVESCAIEIPELDEVVVHPARILKGTVTALDDLTHDIKRVRVAIPKPLDFSPGQYATLQFTPRHIRPYSMAVAHGATELEFHIRLVPDGRVTSYVASELKVGDAIRVAGPLGTAYLRRKFDGPVICIAGGTGLAPILSILRGMLDGGMRNEVHVYFGVRTHADLYGLEWLRELQARHAAMHVHVVVASAGDGNGYRGGVVTKAVADDWAHMQGWRAYLAGAPVMVDAASILLRQRGMDPDHIHADAFHASGV</sequence>
<name>A0A0C4YUR0_9BURK</name>
<dbReference type="InterPro" id="IPR036010">
    <property type="entry name" value="2Fe-2S_ferredoxin-like_sf"/>
</dbReference>
<protein>
    <submittedName>
        <fullName evidence="5">Ferredoxin reductase</fullName>
    </submittedName>
</protein>
<keyword evidence="2" id="KW-0001">2Fe-2S</keyword>
<dbReference type="PANTHER" id="PTHR47354">
    <property type="entry name" value="NADH OXIDOREDUCTASE HCR"/>
    <property type="match status" value="1"/>
</dbReference>
<dbReference type="InterPro" id="IPR017927">
    <property type="entry name" value="FAD-bd_FR_type"/>
</dbReference>
<organism evidence="5 6">
    <name type="scientific">Cupriavidus basilensis</name>
    <dbReference type="NCBI Taxonomy" id="68895"/>
    <lineage>
        <taxon>Bacteria</taxon>
        <taxon>Pseudomonadati</taxon>
        <taxon>Pseudomonadota</taxon>
        <taxon>Betaproteobacteria</taxon>
        <taxon>Burkholderiales</taxon>
        <taxon>Burkholderiaceae</taxon>
        <taxon>Cupriavidus</taxon>
    </lineage>
</organism>
<dbReference type="CDD" id="cd06187">
    <property type="entry name" value="O2ase_reductase_like"/>
    <property type="match status" value="1"/>
</dbReference>
<dbReference type="KEGG" id="cbw:RR42_s2750"/>
<dbReference type="PROSITE" id="PS51085">
    <property type="entry name" value="2FE2S_FER_2"/>
    <property type="match status" value="1"/>
</dbReference>
<keyword evidence="2" id="KW-0479">Metal-binding</keyword>
<dbReference type="AlphaFoldDB" id="A0A0C4YUR0"/>
<dbReference type="GO" id="GO:0051537">
    <property type="term" value="F:2 iron, 2 sulfur cluster binding"/>
    <property type="evidence" value="ECO:0007669"/>
    <property type="project" value="UniProtKB-KW"/>
</dbReference>
<feature type="domain" description="2Fe-2S ferredoxin-type" evidence="3">
    <location>
        <begin position="1"/>
        <end position="89"/>
    </location>
</feature>
<dbReference type="PROSITE" id="PS51384">
    <property type="entry name" value="FAD_FR"/>
    <property type="match status" value="1"/>
</dbReference>
<dbReference type="Pfam" id="PF00175">
    <property type="entry name" value="NAD_binding_1"/>
    <property type="match status" value="1"/>
</dbReference>
<dbReference type="InterPro" id="IPR017938">
    <property type="entry name" value="Riboflavin_synthase-like_b-brl"/>
</dbReference>
<dbReference type="STRING" id="68895.RR42_s2750"/>